<dbReference type="SUPFAM" id="SSF52833">
    <property type="entry name" value="Thioredoxin-like"/>
    <property type="match status" value="1"/>
</dbReference>
<dbReference type="EMBL" id="WVUK01000062">
    <property type="protein sequence ID" value="KAF7491041.1"/>
    <property type="molecule type" value="Genomic_DNA"/>
</dbReference>
<proteinExistence type="inferred from homology"/>
<evidence type="ECO:0000259" key="2">
    <source>
        <dbReference type="Pfam" id="PF02114"/>
    </source>
</evidence>
<reference evidence="3" key="2">
    <citation type="submission" date="2020-01" db="EMBL/GenBank/DDBJ databases">
        <authorList>
            <person name="Korhonen P.K.K."/>
            <person name="Guangxu M.G."/>
            <person name="Wang T.W."/>
            <person name="Stroehlein A.J.S."/>
            <person name="Young N.D."/>
            <person name="Ang C.-S.A."/>
            <person name="Fernando D.W.F."/>
            <person name="Lu H.L."/>
            <person name="Taylor S.T."/>
            <person name="Ehtesham M.E.M."/>
            <person name="Najaraj S.H.N."/>
            <person name="Harsha G.H.G."/>
            <person name="Madugundu A.M."/>
            <person name="Renuse S.R."/>
            <person name="Holt D.H."/>
            <person name="Pandey A.P."/>
            <person name="Papenfuss A.P."/>
            <person name="Gasser R.B.G."/>
            <person name="Fischer K.F."/>
        </authorList>
    </citation>
    <scope>NUCLEOTIDE SEQUENCE</scope>
    <source>
        <strain evidence="3">SSS_KF_BRIS2020</strain>
    </source>
</reference>
<evidence type="ECO:0000313" key="3">
    <source>
        <dbReference type="EMBL" id="KAF7491041.1"/>
    </source>
</evidence>
<dbReference type="InterPro" id="IPR024253">
    <property type="entry name" value="Phosducin_thioredoxin-like_dom"/>
</dbReference>
<dbReference type="GO" id="GO:0006457">
    <property type="term" value="P:protein folding"/>
    <property type="evidence" value="ECO:0007669"/>
    <property type="project" value="TreeGrafter"/>
</dbReference>
<dbReference type="PANTHER" id="PTHR45809:SF3">
    <property type="entry name" value="VIRAL IAP-ASSOCIATED FACTOR HOMOLOG"/>
    <property type="match status" value="1"/>
</dbReference>
<dbReference type="Gene3D" id="3.40.30.10">
    <property type="entry name" value="Glutaredoxin"/>
    <property type="match status" value="1"/>
</dbReference>
<keyword evidence="5" id="KW-1185">Reference proteome</keyword>
<dbReference type="InterPro" id="IPR051498">
    <property type="entry name" value="Phosducin-like_chap/apop_reg"/>
</dbReference>
<dbReference type="PANTHER" id="PTHR45809">
    <property type="entry name" value="VIRAL IAP-ASSOCIATED FACTOR HOMOLOG"/>
    <property type="match status" value="1"/>
</dbReference>
<accession>A0A834VBW1</accession>
<dbReference type="EnsemblMetazoa" id="SSS_5157s_mrna">
    <property type="protein sequence ID" value="KAF7491041.1"/>
    <property type="gene ID" value="SSS_5157"/>
</dbReference>
<evidence type="ECO:0000313" key="4">
    <source>
        <dbReference type="EnsemblMetazoa" id="KAF7491041.1"/>
    </source>
</evidence>
<gene>
    <name evidence="3" type="ORF">SSS_5157</name>
</gene>
<protein>
    <submittedName>
        <fullName evidence="3">Phosducin-like protein 3</fullName>
    </submittedName>
</protein>
<reference evidence="5" key="1">
    <citation type="journal article" date="2020" name="PLoS Negl. Trop. Dis.">
        <title>High-quality nuclear genome for Sarcoptes scabiei-A critical resource for a neglected parasite.</title>
        <authorList>
            <person name="Korhonen P.K."/>
            <person name="Gasser R.B."/>
            <person name="Ma G."/>
            <person name="Wang T."/>
            <person name="Stroehlein A.J."/>
            <person name="Young N.D."/>
            <person name="Ang C.S."/>
            <person name="Fernando D.D."/>
            <person name="Lu H.C."/>
            <person name="Taylor S."/>
            <person name="Reynolds S.L."/>
            <person name="Mofiz E."/>
            <person name="Najaraj S.H."/>
            <person name="Gowda H."/>
            <person name="Madugundu A."/>
            <person name="Renuse S."/>
            <person name="Holt D."/>
            <person name="Pandey A."/>
            <person name="Papenfuss A.T."/>
            <person name="Fischer K."/>
        </authorList>
    </citation>
    <scope>NUCLEOTIDE SEQUENCE [LARGE SCALE GENOMIC DNA]</scope>
</reference>
<dbReference type="Proteomes" id="UP000070412">
    <property type="component" value="Unassembled WGS sequence"/>
</dbReference>
<name>A0A834VBW1_SARSC</name>
<dbReference type="AlphaFoldDB" id="A0A834VBW1"/>
<dbReference type="InterPro" id="IPR036249">
    <property type="entry name" value="Thioredoxin-like_sf"/>
</dbReference>
<organism evidence="3">
    <name type="scientific">Sarcoptes scabiei</name>
    <name type="common">Itch mite</name>
    <name type="synonym">Acarus scabiei</name>
    <dbReference type="NCBI Taxonomy" id="52283"/>
    <lineage>
        <taxon>Eukaryota</taxon>
        <taxon>Metazoa</taxon>
        <taxon>Ecdysozoa</taxon>
        <taxon>Arthropoda</taxon>
        <taxon>Chelicerata</taxon>
        <taxon>Arachnida</taxon>
        <taxon>Acari</taxon>
        <taxon>Acariformes</taxon>
        <taxon>Sarcoptiformes</taxon>
        <taxon>Astigmata</taxon>
        <taxon>Psoroptidia</taxon>
        <taxon>Sarcoptoidea</taxon>
        <taxon>Sarcoptidae</taxon>
        <taxon>Sarcoptinae</taxon>
        <taxon>Sarcoptes</taxon>
    </lineage>
</organism>
<feature type="domain" description="Phosducin" evidence="2">
    <location>
        <begin position="47"/>
        <end position="162"/>
    </location>
</feature>
<dbReference type="OrthoDB" id="45518at2759"/>
<reference evidence="4" key="3">
    <citation type="submission" date="2022-06" db="UniProtKB">
        <authorList>
            <consortium name="EnsemblMetazoa"/>
        </authorList>
    </citation>
    <scope>IDENTIFICATION</scope>
</reference>
<evidence type="ECO:0000256" key="1">
    <source>
        <dbReference type="ARBA" id="ARBA00009686"/>
    </source>
</evidence>
<dbReference type="GO" id="GO:0005737">
    <property type="term" value="C:cytoplasm"/>
    <property type="evidence" value="ECO:0007669"/>
    <property type="project" value="TreeGrafter"/>
</dbReference>
<evidence type="ECO:0000313" key="5">
    <source>
        <dbReference type="Proteomes" id="UP000070412"/>
    </source>
</evidence>
<dbReference type="Pfam" id="PF02114">
    <property type="entry name" value="Phosducin"/>
    <property type="match status" value="1"/>
</dbReference>
<sequence length="217" mass="25220">MEDTEWTDALKKYGIIKEEPKIVPDEEIIVEEQPNNKKIDPNEDDLDDLDEEFLRSYRNKRVMEMKLESNKKIFGEVFEITAANYLQEVNQAGDGIWVVLLLYRQGHQLCHQLQEIFKELAKKNLETKFLKSIASTCMPNFPDDNLPAVLVYQNGKMIKQLIGPIIFGINSITNEEVEWIIAKTGAIKTTLEEDPRKQMIASRKFYQKFNEDSEDSD</sequence>
<comment type="similarity">
    <text evidence="1">Belongs to the phosducin family.</text>
</comment>